<gene>
    <name evidence="1" type="ORF">MRB53_020757</name>
</gene>
<sequence length="328" mass="35434">MATHILFLVLLFICSSGYAYDPSPLQDFCVADLKSPDLFVSGLLPGSPSPSQAYISPLPNPAFPSPSLLHRRSNSVSLLSIITAPPLACTATLWSTFFILAVLSPPPRRQTPEQDLLPRTHLTFIILPSPASPSDPSSSHARPSPSSHAEPLSRTHLLLPIILHPDHLLLHLKPITSPLSFTSLRRSQASQIHLASLSSPSPRRSLLTHHLPCLPSISQLRLPRNPSHTHPSPAPVSPSHLSHLCAHHPPSNPSPPRLHLLPQAWTSPSPFLSHASQLSPSSPTNLPRTHSITAHRALALRSLSSPAVAAHLLHPQASTTIISIHRTH</sequence>
<organism evidence="1 2">
    <name type="scientific">Persea americana</name>
    <name type="common">Avocado</name>
    <dbReference type="NCBI Taxonomy" id="3435"/>
    <lineage>
        <taxon>Eukaryota</taxon>
        <taxon>Viridiplantae</taxon>
        <taxon>Streptophyta</taxon>
        <taxon>Embryophyta</taxon>
        <taxon>Tracheophyta</taxon>
        <taxon>Spermatophyta</taxon>
        <taxon>Magnoliopsida</taxon>
        <taxon>Magnoliidae</taxon>
        <taxon>Laurales</taxon>
        <taxon>Lauraceae</taxon>
        <taxon>Persea</taxon>
    </lineage>
</organism>
<proteinExistence type="predicted"/>
<evidence type="ECO:0000313" key="2">
    <source>
        <dbReference type="Proteomes" id="UP001234297"/>
    </source>
</evidence>
<reference evidence="1 2" key="1">
    <citation type="journal article" date="2022" name="Hortic Res">
        <title>A haplotype resolved chromosomal level avocado genome allows analysis of novel avocado genes.</title>
        <authorList>
            <person name="Nath O."/>
            <person name="Fletcher S.J."/>
            <person name="Hayward A."/>
            <person name="Shaw L.M."/>
            <person name="Masouleh A.K."/>
            <person name="Furtado A."/>
            <person name="Henry R.J."/>
            <person name="Mitter N."/>
        </authorList>
    </citation>
    <scope>NUCLEOTIDE SEQUENCE [LARGE SCALE GENOMIC DNA]</scope>
    <source>
        <strain evidence="2">cv. Hass</strain>
    </source>
</reference>
<accession>A0ACC2L212</accession>
<dbReference type="Proteomes" id="UP001234297">
    <property type="component" value="Chromosome 6"/>
</dbReference>
<name>A0ACC2L212_PERAE</name>
<dbReference type="EMBL" id="CM056814">
    <property type="protein sequence ID" value="KAJ8627450.1"/>
    <property type="molecule type" value="Genomic_DNA"/>
</dbReference>
<protein>
    <submittedName>
        <fullName evidence="1">Uncharacterized protein</fullName>
    </submittedName>
</protein>
<comment type="caution">
    <text evidence="1">The sequence shown here is derived from an EMBL/GenBank/DDBJ whole genome shotgun (WGS) entry which is preliminary data.</text>
</comment>
<keyword evidence="2" id="KW-1185">Reference proteome</keyword>
<evidence type="ECO:0000313" key="1">
    <source>
        <dbReference type="EMBL" id="KAJ8627450.1"/>
    </source>
</evidence>